<dbReference type="PANTHER" id="PTHR45436">
    <property type="entry name" value="SENSOR HISTIDINE KINASE YKOH"/>
    <property type="match status" value="1"/>
</dbReference>
<dbReference type="InterPro" id="IPR036097">
    <property type="entry name" value="HisK_dim/P_sf"/>
</dbReference>
<dbReference type="EC" id="2.7.13.3" evidence="3"/>
<dbReference type="InterPro" id="IPR003594">
    <property type="entry name" value="HATPase_dom"/>
</dbReference>
<dbReference type="InterPro" id="IPR036890">
    <property type="entry name" value="HATPase_C_sf"/>
</dbReference>
<dbReference type="Proteomes" id="UP000613113">
    <property type="component" value="Unassembled WGS sequence"/>
</dbReference>
<feature type="transmembrane region" description="Helical" evidence="10">
    <location>
        <begin position="172"/>
        <end position="194"/>
    </location>
</feature>
<dbReference type="CDD" id="cd00082">
    <property type="entry name" value="HisKA"/>
    <property type="match status" value="1"/>
</dbReference>
<keyword evidence="8 10" id="KW-1133">Transmembrane helix</keyword>
<dbReference type="PANTHER" id="PTHR45436:SF1">
    <property type="entry name" value="SENSOR PROTEIN QSEC"/>
    <property type="match status" value="1"/>
</dbReference>
<evidence type="ECO:0000256" key="8">
    <source>
        <dbReference type="ARBA" id="ARBA00022989"/>
    </source>
</evidence>
<reference evidence="12 13" key="1">
    <citation type="submission" date="2020-08" db="EMBL/GenBank/DDBJ databases">
        <title>Novel species isolated from subtropical streams in China.</title>
        <authorList>
            <person name="Lu H."/>
        </authorList>
    </citation>
    <scope>NUCLEOTIDE SEQUENCE [LARGE SCALE GENOMIC DNA]</scope>
    <source>
        <strain evidence="12 13">FT31W</strain>
    </source>
</reference>
<keyword evidence="9 10" id="KW-0472">Membrane</keyword>
<dbReference type="Pfam" id="PF08521">
    <property type="entry name" value="2CSK_N"/>
    <property type="match status" value="1"/>
</dbReference>
<dbReference type="Pfam" id="PF02518">
    <property type="entry name" value="HATPase_c"/>
    <property type="match status" value="1"/>
</dbReference>
<evidence type="ECO:0000313" key="12">
    <source>
        <dbReference type="EMBL" id="MBC3885719.1"/>
    </source>
</evidence>
<evidence type="ECO:0000259" key="11">
    <source>
        <dbReference type="PROSITE" id="PS50109"/>
    </source>
</evidence>
<dbReference type="SUPFAM" id="SSF55874">
    <property type="entry name" value="ATPase domain of HSP90 chaperone/DNA topoisomerase II/histidine kinase"/>
    <property type="match status" value="1"/>
</dbReference>
<accession>A0ABR6YPC0</accession>
<evidence type="ECO:0000256" key="1">
    <source>
        <dbReference type="ARBA" id="ARBA00000085"/>
    </source>
</evidence>
<dbReference type="Gene3D" id="1.10.287.130">
    <property type="match status" value="1"/>
</dbReference>
<evidence type="ECO:0000313" key="13">
    <source>
        <dbReference type="Proteomes" id="UP000613113"/>
    </source>
</evidence>
<dbReference type="Pfam" id="PF00512">
    <property type="entry name" value="HisKA"/>
    <property type="match status" value="1"/>
</dbReference>
<keyword evidence="13" id="KW-1185">Reference proteome</keyword>
<dbReference type="InterPro" id="IPR050428">
    <property type="entry name" value="TCS_sensor_his_kinase"/>
</dbReference>
<protein>
    <recommendedName>
        <fullName evidence="3">histidine kinase</fullName>
        <ecNumber evidence="3">2.7.13.3</ecNumber>
    </recommendedName>
</protein>
<evidence type="ECO:0000256" key="2">
    <source>
        <dbReference type="ARBA" id="ARBA00004370"/>
    </source>
</evidence>
<evidence type="ECO:0000256" key="4">
    <source>
        <dbReference type="ARBA" id="ARBA00022553"/>
    </source>
</evidence>
<comment type="catalytic activity">
    <reaction evidence="1">
        <text>ATP + protein L-histidine = ADP + protein N-phospho-L-histidine.</text>
        <dbReference type="EC" id="2.7.13.3"/>
    </reaction>
</comment>
<evidence type="ECO:0000256" key="6">
    <source>
        <dbReference type="ARBA" id="ARBA00022692"/>
    </source>
</evidence>
<evidence type="ECO:0000256" key="3">
    <source>
        <dbReference type="ARBA" id="ARBA00012438"/>
    </source>
</evidence>
<evidence type="ECO:0000256" key="5">
    <source>
        <dbReference type="ARBA" id="ARBA00022679"/>
    </source>
</evidence>
<name>A0ABR6YPC0_9BURK</name>
<dbReference type="CDD" id="cd00075">
    <property type="entry name" value="HATPase"/>
    <property type="match status" value="1"/>
</dbReference>
<dbReference type="InterPro" id="IPR003661">
    <property type="entry name" value="HisK_dim/P_dom"/>
</dbReference>
<gene>
    <name evidence="12" type="ORF">H8K27_11310</name>
</gene>
<dbReference type="SUPFAM" id="SSF47384">
    <property type="entry name" value="Homodimeric domain of signal transducing histidine kinase"/>
    <property type="match status" value="1"/>
</dbReference>
<evidence type="ECO:0000256" key="7">
    <source>
        <dbReference type="ARBA" id="ARBA00022777"/>
    </source>
</evidence>
<evidence type="ECO:0000256" key="10">
    <source>
        <dbReference type="SAM" id="Phobius"/>
    </source>
</evidence>
<keyword evidence="7 12" id="KW-0418">Kinase</keyword>
<dbReference type="InterPro" id="IPR005467">
    <property type="entry name" value="His_kinase_dom"/>
</dbReference>
<dbReference type="SMART" id="SM00387">
    <property type="entry name" value="HATPase_c"/>
    <property type="match status" value="1"/>
</dbReference>
<dbReference type="Gene3D" id="3.30.565.10">
    <property type="entry name" value="Histidine kinase-like ATPase, C-terminal domain"/>
    <property type="match status" value="1"/>
</dbReference>
<dbReference type="PRINTS" id="PR00344">
    <property type="entry name" value="BCTRLSENSOR"/>
</dbReference>
<keyword evidence="5" id="KW-0808">Transferase</keyword>
<keyword evidence="4" id="KW-0597">Phosphoprotein</keyword>
<proteinExistence type="predicted"/>
<feature type="domain" description="Histidine kinase" evidence="11">
    <location>
        <begin position="247"/>
        <end position="463"/>
    </location>
</feature>
<dbReference type="RefSeq" id="WP_186863286.1">
    <property type="nucleotide sequence ID" value="NZ_JACOGC010000004.1"/>
</dbReference>
<comment type="subcellular location">
    <subcellularLocation>
        <location evidence="2">Membrane</location>
    </subcellularLocation>
</comment>
<dbReference type="EMBL" id="JACOGC010000004">
    <property type="protein sequence ID" value="MBC3885719.1"/>
    <property type="molecule type" value="Genomic_DNA"/>
</dbReference>
<dbReference type="InterPro" id="IPR013727">
    <property type="entry name" value="2CSK_N"/>
</dbReference>
<dbReference type="SMART" id="SM00388">
    <property type="entry name" value="HisKA"/>
    <property type="match status" value="1"/>
</dbReference>
<sequence length="464" mass="51277">MLPLNKSLKSRLILWVFLPTLLISAIDLYFTYRATGHIATLVQEQLLKGSARIIAEQLVAQEDGYEISIPPAAFELFANQYQDHVFYSVRSKSGQLIAGDEELGNQAPTLGVEQERYFLATVRGEPVRVIAYAHAIPSANPSEFAVTQVAQTLQGHHAFREQLFFLAIREKFILVVIVTVGLFIAFGWTLSPLIRFGESLSRRQPGLLEQVDENQAPSELRPVIAALNNYVFRLNQTLVSYETFVANTAHQLRTSFAIITSQINFGMRQPEMDAQQKDLLQAIQKTVVRSTKVINQMLILAAVEQNRQTQQSFVAVGFAEIIQTAMEELAPLAHQKNIDLGIDVLDEHILIQGSATLLRELVFNLIDNAIEHLQAAGSVTVNLLSDNGDSVLQVEDTGPGIPEAEREKVFERFYRLNPAKPNSSGLGLAIVREICEVLGAAIALKTPAGGQGLLVEVRFPAAQN</sequence>
<keyword evidence="6 10" id="KW-0812">Transmembrane</keyword>
<comment type="caution">
    <text evidence="12">The sequence shown here is derived from an EMBL/GenBank/DDBJ whole genome shotgun (WGS) entry which is preliminary data.</text>
</comment>
<dbReference type="PROSITE" id="PS50109">
    <property type="entry name" value="HIS_KIN"/>
    <property type="match status" value="1"/>
</dbReference>
<dbReference type="InterPro" id="IPR004358">
    <property type="entry name" value="Sig_transdc_His_kin-like_C"/>
</dbReference>
<evidence type="ECO:0000256" key="9">
    <source>
        <dbReference type="ARBA" id="ARBA00023136"/>
    </source>
</evidence>
<dbReference type="GO" id="GO:0016301">
    <property type="term" value="F:kinase activity"/>
    <property type="evidence" value="ECO:0007669"/>
    <property type="project" value="UniProtKB-KW"/>
</dbReference>
<organism evidence="12 13">
    <name type="scientific">Undibacterium griseum</name>
    <dbReference type="NCBI Taxonomy" id="2762295"/>
    <lineage>
        <taxon>Bacteria</taxon>
        <taxon>Pseudomonadati</taxon>
        <taxon>Pseudomonadota</taxon>
        <taxon>Betaproteobacteria</taxon>
        <taxon>Burkholderiales</taxon>
        <taxon>Oxalobacteraceae</taxon>
        <taxon>Undibacterium</taxon>
    </lineage>
</organism>
<feature type="transmembrane region" description="Helical" evidence="10">
    <location>
        <begin position="12"/>
        <end position="30"/>
    </location>
</feature>